<dbReference type="Gene3D" id="3.30.160.60">
    <property type="entry name" value="Classic Zinc Finger"/>
    <property type="match status" value="10"/>
</dbReference>
<dbReference type="Proteomes" id="UP000014760">
    <property type="component" value="Unassembled WGS sequence"/>
</dbReference>
<dbReference type="STRING" id="283909.R7TRT6"/>
<keyword evidence="3 5" id="KW-0863">Zinc-finger</keyword>
<feature type="region of interest" description="Disordered" evidence="6">
    <location>
        <begin position="766"/>
        <end position="800"/>
    </location>
</feature>
<keyword evidence="10" id="KW-1185">Reference proteome</keyword>
<reference evidence="10" key="1">
    <citation type="submission" date="2012-12" db="EMBL/GenBank/DDBJ databases">
        <authorList>
            <person name="Hellsten U."/>
            <person name="Grimwood J."/>
            <person name="Chapman J.A."/>
            <person name="Shapiro H."/>
            <person name="Aerts A."/>
            <person name="Otillar R.P."/>
            <person name="Terry A.Y."/>
            <person name="Boore J.L."/>
            <person name="Simakov O."/>
            <person name="Marletaz F."/>
            <person name="Cho S.-J."/>
            <person name="Edsinger-Gonzales E."/>
            <person name="Havlak P."/>
            <person name="Kuo D.-H."/>
            <person name="Larsson T."/>
            <person name="Lv J."/>
            <person name="Arendt D."/>
            <person name="Savage R."/>
            <person name="Osoegawa K."/>
            <person name="de Jong P."/>
            <person name="Lindberg D.R."/>
            <person name="Seaver E.C."/>
            <person name="Weisblat D.A."/>
            <person name="Putnam N.H."/>
            <person name="Grigoriev I.V."/>
            <person name="Rokhsar D.S."/>
        </authorList>
    </citation>
    <scope>NUCLEOTIDE SEQUENCE</scope>
    <source>
        <strain evidence="10">I ESC-2004</strain>
    </source>
</reference>
<feature type="domain" description="C2H2-type" evidence="7">
    <location>
        <begin position="1202"/>
        <end position="1229"/>
    </location>
</feature>
<keyword evidence="2" id="KW-0677">Repeat</keyword>
<evidence type="ECO:0000313" key="9">
    <source>
        <dbReference type="EnsemblMetazoa" id="CapteP227359"/>
    </source>
</evidence>
<sequence length="1538" mass="176696">MSLLVKFPYGRSQGALLICSDCSFSTRNRVLFDRHSKHCKKNSTNEEGSKLPAPRVSRNYFCERCGLASNQSRQFLLHLKTTHNERFQIYVCNTCEYASKHKNKVFRHRRQVHKHPLPIDDIASLDDNGGILTPLKEHLYHTADDDSEILFKLNEEEKSEAKKGKKQDVNGIAWKQGPGGVQLALCRTCGFSNSVRWKVAQHIKVKHQQRQIYKCSQCSFKTDKKVEWCLHKTKHNQRQLLECGECGYKTGVRRNMQRHRSRHDTLYAPYKCPLCSYASTSEIVIMRHKAQYHKDGDQEKPRRPQTARKSIPVKRPRPSDGGDVTCEECGASFSCGAELHRHTMMSHTVACPVCHIKFRRSKELYEHIEDRHGSDQQNQALDFSLKKEQETSEEEGPLDLSATADYPCPYCDYTAKTADEMQSHLCEHKICMYCGLNYSTQEELDDHLENYHRVSTKHHGLDVGSVVTQTEHKCQSCGHTANSKSELQRHVASHGRDKSYHCMCCEYTSQWKGDMRKHLQRKHLDEVEQFGDLKEMVEQTYQPANSNDSAMASLTAFVDEVEENNNISPAKTMESCYLGGSWELSPVKGGGEEGGQEREDESRVRVKCPVCSGDYHPAALKQHMQKHSNLRRYQCVTCGRRSNWVYDIRKHIKEAHEGVDPIAGVLELSEEEARESLQGYLDATYPNGVPEKKPSPKVTTPRIERAVDKASKKGMFRKFKCAACGKRSNWRWDLNKHIRSTHGTAEVIEMTDEEAMNTFHEVFLRGGNIRGSTTPKAVKQEEKKEEKKEKKKEEEEEKKEEDWTIQQGTFYGKQKTAKKTSKTVESTKMRSFRCSQCQYQSKFRTAVIRHKRIKHPGMPARVVIVDQSSGGSRWKCCKCTFTSAVKVLLLDHMRRCTPDSVVFSCKICGRRHKYRASCFRHVKTVHKKVKKVQRFIVEPNLLKTNDAGQSYMYLHLKNHVPDPSKPFKCKYCPYYLNANRLLRQHEKTHEKDSHSPLKITLTRQPSADEKKRFLCDKCPTVTFSANAFMYHKQLHRPRQGRLKCPQCACWLTSKKSLASHAQCHSQAYLMQHRPEMLASSSKQDLPQLPAALGSPFKSVYSSEYAVDDAVEMARLKRQVIASRVASVPVTPCKINDTTNSDLPTSAFMPGVVIGNQGRILSSGPFRKMHKCRFCPYSNVRLACLHMHEKMHEKREKGDKEVFHCHHCSYSVGNKGLLNMHMRVHAQQYVPGVDQVNDIEKEEGAEDDEVEEDVVLPEKQVYSRDLTSQFDMEKLPQKTDYYIKYNDKTEEHVLERAIYKKWCCEKCPYATMKKGQFEKHCLLHGSSQKYACEFCDYSVPGYHLLLQHQKLHLSPNPNLLSVQSISNLHRLPTIPADVAAAANFDPEYGGQPEPIKEVPQLYENSSEFEEPKKQFRCDRCPYSNARRDMLLSHLKFHLLKSELKCQFCDYSVSKQHLLNQHMKIHFNLPGSDMNPEPATSVPLPQLDIAEDEAADLRAAYANEAYANEECRFCGREFTDPHQLKKHVDQHMTSVPSSTK</sequence>
<gene>
    <name evidence="8" type="ORF">CAPTEDRAFT_227359</name>
</gene>
<feature type="domain" description="C2H2-type" evidence="7">
    <location>
        <begin position="633"/>
        <end position="661"/>
    </location>
</feature>
<feature type="region of interest" description="Disordered" evidence="6">
    <location>
        <begin position="290"/>
        <end position="322"/>
    </location>
</feature>
<protein>
    <recommendedName>
        <fullName evidence="7">C2H2-type domain-containing protein</fullName>
    </recommendedName>
</protein>
<reference evidence="8 10" key="2">
    <citation type="journal article" date="2013" name="Nature">
        <title>Insights into bilaterian evolution from three spiralian genomes.</title>
        <authorList>
            <person name="Simakov O."/>
            <person name="Marletaz F."/>
            <person name="Cho S.J."/>
            <person name="Edsinger-Gonzales E."/>
            <person name="Havlak P."/>
            <person name="Hellsten U."/>
            <person name="Kuo D.H."/>
            <person name="Larsson T."/>
            <person name="Lv J."/>
            <person name="Arendt D."/>
            <person name="Savage R."/>
            <person name="Osoegawa K."/>
            <person name="de Jong P."/>
            <person name="Grimwood J."/>
            <person name="Chapman J.A."/>
            <person name="Shapiro H."/>
            <person name="Aerts A."/>
            <person name="Otillar R.P."/>
            <person name="Terry A.Y."/>
            <person name="Boore J.L."/>
            <person name="Grigoriev I.V."/>
            <person name="Lindberg D.R."/>
            <person name="Seaver E.C."/>
            <person name="Weisblat D.A."/>
            <person name="Putnam N.H."/>
            <person name="Rokhsar D.S."/>
        </authorList>
    </citation>
    <scope>NUCLEOTIDE SEQUENCE</scope>
    <source>
        <strain evidence="8 10">I ESC-2004</strain>
    </source>
</reference>
<feature type="domain" description="C2H2-type" evidence="7">
    <location>
        <begin position="472"/>
        <end position="499"/>
    </location>
</feature>
<dbReference type="EnsemblMetazoa" id="CapteT227359">
    <property type="protein sequence ID" value="CapteP227359"/>
    <property type="gene ID" value="CapteG227359"/>
</dbReference>
<dbReference type="HOGENOM" id="CLU_243818_0_0_1"/>
<dbReference type="SUPFAM" id="SSF57667">
    <property type="entry name" value="beta-beta-alpha zinc fingers"/>
    <property type="match status" value="4"/>
</dbReference>
<feature type="domain" description="C2H2-type" evidence="7">
    <location>
        <begin position="903"/>
        <end position="931"/>
    </location>
</feature>
<dbReference type="PROSITE" id="PS00028">
    <property type="entry name" value="ZINC_FINGER_C2H2_1"/>
    <property type="match status" value="8"/>
</dbReference>
<dbReference type="GO" id="GO:0008270">
    <property type="term" value="F:zinc ion binding"/>
    <property type="evidence" value="ECO:0007669"/>
    <property type="project" value="UniProtKB-KW"/>
</dbReference>
<feature type="compositionally biased region" description="Basic residues" evidence="6">
    <location>
        <begin position="303"/>
        <end position="316"/>
    </location>
</feature>
<accession>R7TRT6</accession>
<proteinExistence type="predicted"/>
<feature type="domain" description="C2H2-type" evidence="7">
    <location>
        <begin position="1507"/>
        <end position="1534"/>
    </location>
</feature>
<evidence type="ECO:0000259" key="7">
    <source>
        <dbReference type="PROSITE" id="PS50157"/>
    </source>
</evidence>
<evidence type="ECO:0000256" key="3">
    <source>
        <dbReference type="ARBA" id="ARBA00022771"/>
    </source>
</evidence>
<feature type="compositionally biased region" description="Basic and acidic residues" evidence="6">
    <location>
        <begin position="778"/>
        <end position="793"/>
    </location>
</feature>
<evidence type="ECO:0000313" key="8">
    <source>
        <dbReference type="EMBL" id="ELT93745.1"/>
    </source>
</evidence>
<feature type="domain" description="C2H2-type" evidence="7">
    <location>
        <begin position="324"/>
        <end position="352"/>
    </location>
</feature>
<dbReference type="EMBL" id="KB309625">
    <property type="protein sequence ID" value="ELT93745.1"/>
    <property type="molecule type" value="Genomic_DNA"/>
</dbReference>
<dbReference type="OMA" id="VCTYCEY"/>
<feature type="domain" description="C2H2-type" evidence="7">
    <location>
        <begin position="1414"/>
        <end position="1441"/>
    </location>
</feature>
<dbReference type="InterPro" id="IPR050688">
    <property type="entry name" value="Zinc_finger/UBP_domain"/>
</dbReference>
<dbReference type="EMBL" id="AMQN01012590">
    <property type="status" value="NOT_ANNOTATED_CDS"/>
    <property type="molecule type" value="Genomic_DNA"/>
</dbReference>
<keyword evidence="1" id="KW-0479">Metal-binding</keyword>
<feature type="domain" description="C2H2-type" evidence="7">
    <location>
        <begin position="1329"/>
        <end position="1356"/>
    </location>
</feature>
<keyword evidence="4" id="KW-0862">Zinc</keyword>
<feature type="domain" description="C2H2-type" evidence="7">
    <location>
        <begin position="719"/>
        <end position="742"/>
    </location>
</feature>
<evidence type="ECO:0000256" key="4">
    <source>
        <dbReference type="ARBA" id="ARBA00022833"/>
    </source>
</evidence>
<evidence type="ECO:0000256" key="5">
    <source>
        <dbReference type="PROSITE-ProRule" id="PRU00042"/>
    </source>
</evidence>
<dbReference type="InterPro" id="IPR013087">
    <property type="entry name" value="Znf_C2H2_type"/>
</dbReference>
<dbReference type="GO" id="GO:0005634">
    <property type="term" value="C:nucleus"/>
    <property type="evidence" value="ECO:0007669"/>
    <property type="project" value="TreeGrafter"/>
</dbReference>
<dbReference type="PROSITE" id="PS50157">
    <property type="entry name" value="ZINC_FINGER_C2H2_2"/>
    <property type="match status" value="13"/>
</dbReference>
<feature type="domain" description="C2H2-type" evidence="7">
    <location>
        <begin position="1442"/>
        <end position="1464"/>
    </location>
</feature>
<dbReference type="OrthoDB" id="6077919at2759"/>
<feature type="domain" description="C2H2-type" evidence="7">
    <location>
        <begin position="967"/>
        <end position="994"/>
    </location>
</feature>
<dbReference type="PANTHER" id="PTHR24403:SF67">
    <property type="entry name" value="FI01116P-RELATED"/>
    <property type="match status" value="1"/>
</dbReference>
<dbReference type="InterPro" id="IPR036236">
    <property type="entry name" value="Znf_C2H2_sf"/>
</dbReference>
<dbReference type="GO" id="GO:0045944">
    <property type="term" value="P:positive regulation of transcription by RNA polymerase II"/>
    <property type="evidence" value="ECO:0007669"/>
    <property type="project" value="TreeGrafter"/>
</dbReference>
<feature type="compositionally biased region" description="Basic and acidic residues" evidence="6">
    <location>
        <begin position="292"/>
        <end position="302"/>
    </location>
</feature>
<dbReference type="PANTHER" id="PTHR24403">
    <property type="entry name" value="ZINC FINGER PROTEIN"/>
    <property type="match status" value="1"/>
</dbReference>
<feature type="domain" description="C2H2-type" evidence="7">
    <location>
        <begin position="349"/>
        <end position="377"/>
    </location>
</feature>
<evidence type="ECO:0000256" key="2">
    <source>
        <dbReference type="ARBA" id="ARBA00022737"/>
    </source>
</evidence>
<organism evidence="8">
    <name type="scientific">Capitella teleta</name>
    <name type="common">Polychaete worm</name>
    <dbReference type="NCBI Taxonomy" id="283909"/>
    <lineage>
        <taxon>Eukaryota</taxon>
        <taxon>Metazoa</taxon>
        <taxon>Spiralia</taxon>
        <taxon>Lophotrochozoa</taxon>
        <taxon>Annelida</taxon>
        <taxon>Polychaeta</taxon>
        <taxon>Sedentaria</taxon>
        <taxon>Scolecida</taxon>
        <taxon>Capitellidae</taxon>
        <taxon>Capitella</taxon>
    </lineage>
</organism>
<name>R7TRT6_CAPTE</name>
<reference evidence="9" key="3">
    <citation type="submission" date="2015-06" db="UniProtKB">
        <authorList>
            <consortium name="EnsemblMetazoa"/>
        </authorList>
    </citation>
    <scope>IDENTIFICATION</scope>
</reference>
<evidence type="ECO:0000256" key="6">
    <source>
        <dbReference type="SAM" id="MobiDB-lite"/>
    </source>
</evidence>
<evidence type="ECO:0000256" key="1">
    <source>
        <dbReference type="ARBA" id="ARBA00022723"/>
    </source>
</evidence>
<feature type="domain" description="C2H2-type" evidence="7">
    <location>
        <begin position="90"/>
        <end position="118"/>
    </location>
</feature>
<dbReference type="SMART" id="SM00355">
    <property type="entry name" value="ZnF_C2H2"/>
    <property type="match status" value="29"/>
</dbReference>
<evidence type="ECO:0000313" key="10">
    <source>
        <dbReference type="Proteomes" id="UP000014760"/>
    </source>
</evidence>